<evidence type="ECO:0000313" key="2">
    <source>
        <dbReference type="Proteomes" id="UP001240447"/>
    </source>
</evidence>
<accession>A0ABT9NL85</accession>
<comment type="caution">
    <text evidence="1">The sequence shown here is derived from an EMBL/GenBank/DDBJ whole genome shotgun (WGS) entry which is preliminary data.</text>
</comment>
<dbReference type="SUPFAM" id="SSF52833">
    <property type="entry name" value="Thioredoxin-like"/>
    <property type="match status" value="1"/>
</dbReference>
<reference evidence="1 2" key="1">
    <citation type="submission" date="2023-07" db="EMBL/GenBank/DDBJ databases">
        <title>Sequencing the genomes of 1000 actinobacteria strains.</title>
        <authorList>
            <person name="Klenk H.-P."/>
        </authorList>
    </citation>
    <scope>NUCLEOTIDE SEQUENCE [LARGE SCALE GENOMIC DNA]</scope>
    <source>
        <strain evidence="1 2">GD13</strain>
    </source>
</reference>
<gene>
    <name evidence="1" type="ORF">J2S59_000991</name>
</gene>
<dbReference type="RefSeq" id="WP_068118218.1">
    <property type="nucleotide sequence ID" value="NZ_JAUSQM010000001.1"/>
</dbReference>
<dbReference type="EMBL" id="JAUSQM010000001">
    <property type="protein sequence ID" value="MDP9821182.1"/>
    <property type="molecule type" value="Genomic_DNA"/>
</dbReference>
<sequence length="234" mass="24541">MTATATSTVHVLVGTSPTDAARLPALRSLAADLGADLAFLQLAAPSLGAVLDRYAAAGTHRVILVGVSGGSGGPGVSWLRRIAADWWRTHGDPAPRVATATSYLDDPAQWHQLVRTARDVTDGGPGLTSPAWQDVPGHTRQVFVCRGPRCTAAGAEGSARALVVAMMDAGLDDDDVLLTQTGCQFPCNQAPVVSVQPDDVWYGKVDEDGAAEIVSEHLVAGRPVPRLRLPRRRG</sequence>
<dbReference type="Proteomes" id="UP001240447">
    <property type="component" value="Unassembled WGS sequence"/>
</dbReference>
<evidence type="ECO:0000313" key="1">
    <source>
        <dbReference type="EMBL" id="MDP9821182.1"/>
    </source>
</evidence>
<protein>
    <submittedName>
        <fullName evidence="1">(2Fe-2S) ferredoxin</fullName>
    </submittedName>
</protein>
<name>A0ABT9NL85_9ACTN</name>
<dbReference type="CDD" id="cd02980">
    <property type="entry name" value="TRX_Fd_family"/>
    <property type="match status" value="1"/>
</dbReference>
<organism evidence="1 2">
    <name type="scientific">Nocardioides massiliensis</name>
    <dbReference type="NCBI Taxonomy" id="1325935"/>
    <lineage>
        <taxon>Bacteria</taxon>
        <taxon>Bacillati</taxon>
        <taxon>Actinomycetota</taxon>
        <taxon>Actinomycetes</taxon>
        <taxon>Propionibacteriales</taxon>
        <taxon>Nocardioidaceae</taxon>
        <taxon>Nocardioides</taxon>
    </lineage>
</organism>
<keyword evidence="2" id="KW-1185">Reference proteome</keyword>
<dbReference type="Gene3D" id="3.40.30.10">
    <property type="entry name" value="Glutaredoxin"/>
    <property type="match status" value="1"/>
</dbReference>
<proteinExistence type="predicted"/>
<dbReference type="InterPro" id="IPR036249">
    <property type="entry name" value="Thioredoxin-like_sf"/>
</dbReference>